<evidence type="ECO:0000259" key="17">
    <source>
        <dbReference type="PROSITE" id="PS50103"/>
    </source>
</evidence>
<comment type="function">
    <text evidence="1 14">Involved in pre-mRNA splicing.</text>
</comment>
<dbReference type="InterPro" id="IPR000571">
    <property type="entry name" value="Znf_CCCH"/>
</dbReference>
<keyword evidence="6 13" id="KW-0479">Metal-binding</keyword>
<evidence type="ECO:0000256" key="9">
    <source>
        <dbReference type="ARBA" id="ARBA00022833"/>
    </source>
</evidence>
<dbReference type="SMART" id="SM00184">
    <property type="entry name" value="RING"/>
    <property type="match status" value="1"/>
</dbReference>
<feature type="compositionally biased region" description="Polar residues" evidence="15">
    <location>
        <begin position="97"/>
        <end position="109"/>
    </location>
</feature>
<feature type="domain" description="C3H1-type" evidence="17">
    <location>
        <begin position="135"/>
        <end position="163"/>
    </location>
</feature>
<dbReference type="GO" id="GO:0003677">
    <property type="term" value="F:DNA binding"/>
    <property type="evidence" value="ECO:0007669"/>
    <property type="project" value="UniProtKB-UniRule"/>
</dbReference>
<evidence type="ECO:0000256" key="5">
    <source>
        <dbReference type="ARBA" id="ARBA00022664"/>
    </source>
</evidence>
<feature type="compositionally biased region" description="Basic and acidic residues" evidence="15">
    <location>
        <begin position="33"/>
        <end position="44"/>
    </location>
</feature>
<evidence type="ECO:0000256" key="8">
    <source>
        <dbReference type="ARBA" id="ARBA00022771"/>
    </source>
</evidence>
<keyword evidence="10 14" id="KW-0238">DNA-binding</keyword>
<proteinExistence type="inferred from homology"/>
<dbReference type="CDD" id="cd16539">
    <property type="entry name" value="RING-HC_RNF113A_B"/>
    <property type="match status" value="1"/>
</dbReference>
<evidence type="ECO:0000313" key="19">
    <source>
        <dbReference type="Proteomes" id="UP000000689"/>
    </source>
</evidence>
<evidence type="ECO:0000256" key="7">
    <source>
        <dbReference type="ARBA" id="ARBA00022728"/>
    </source>
</evidence>
<dbReference type="InterPro" id="IPR001841">
    <property type="entry name" value="Znf_RING"/>
</dbReference>
<reference evidence="18 19" key="1">
    <citation type="journal article" date="2011" name="Proc. Natl. Acad. Sci. U.S.A.">
        <title>Evolutionary erosion of yeast sex chromosomes by mating-type switching accidents.</title>
        <authorList>
            <person name="Gordon J.L."/>
            <person name="Armisen D."/>
            <person name="Proux-Wera E."/>
            <person name="Oheigeartaigh S.S."/>
            <person name="Byrne K.P."/>
            <person name="Wolfe K.H."/>
        </authorList>
    </citation>
    <scope>NUCLEOTIDE SEQUENCE [LARGE SCALE GENOMIC DNA]</scope>
    <source>
        <strain evidence="19">ATCC 10597 / BCRC 20456 / CBS 421 / NBRC 0211 / NRRL Y-12639</strain>
    </source>
</reference>
<dbReference type="SMART" id="SM00356">
    <property type="entry name" value="ZnF_C3H1"/>
    <property type="match status" value="1"/>
</dbReference>
<dbReference type="GO" id="GO:0008270">
    <property type="term" value="F:zinc ion binding"/>
    <property type="evidence" value="ECO:0007669"/>
    <property type="project" value="UniProtKB-KW"/>
</dbReference>
<dbReference type="Gene3D" id="3.30.40.10">
    <property type="entry name" value="Zinc/RING finger domain, C3HC4 (zinc finger)"/>
    <property type="match status" value="1"/>
</dbReference>
<dbReference type="GO" id="GO:0005684">
    <property type="term" value="C:U2-type spliceosomal complex"/>
    <property type="evidence" value="ECO:0007669"/>
    <property type="project" value="EnsemblFungi"/>
</dbReference>
<evidence type="ECO:0000256" key="10">
    <source>
        <dbReference type="ARBA" id="ARBA00023125"/>
    </source>
</evidence>
<name>G0WGY6_NAUDC</name>
<keyword evidence="19" id="KW-1185">Reference proteome</keyword>
<accession>G0WGY6</accession>
<feature type="region of interest" description="Disordered" evidence="15">
    <location>
        <begin position="1"/>
        <end position="109"/>
    </location>
</feature>
<dbReference type="InterPro" id="IPR039971">
    <property type="entry name" value="CWC24-like"/>
</dbReference>
<sequence>MFKKRSKISISKDSQEKKRRKLEPTTASTNKHTINDDKGEAQREDVDDIPNSPSLKRVHIKGTIASSSSSSSKSRLNEINSLEKENEKVTEDENDNESTLNTDSPLGGTLNINMKGSTLSQIKQPKNVKQTILMDYQPDVCKDFKQTGYCGYGDSCKFLHSRDDFKAGWKLNQDWKINDDTSSSIINENIPFKCVICKNDYKNPIVTNCGHYFCANCFSNRMVSEKNSKCFICNEDTQGVARIATDLKKNLKNRIANET</sequence>
<evidence type="ECO:0000256" key="1">
    <source>
        <dbReference type="ARBA" id="ARBA00003777"/>
    </source>
</evidence>
<evidence type="ECO:0000313" key="18">
    <source>
        <dbReference type="EMBL" id="CCD27064.1"/>
    </source>
</evidence>
<organism evidence="18 19">
    <name type="scientific">Naumovozyma dairenensis (strain ATCC 10597 / BCRC 20456 / CBS 421 / NBRC 0211 / NRRL Y-12639)</name>
    <name type="common">Saccharomyces dairenensis</name>
    <dbReference type="NCBI Taxonomy" id="1071378"/>
    <lineage>
        <taxon>Eukaryota</taxon>
        <taxon>Fungi</taxon>
        <taxon>Dikarya</taxon>
        <taxon>Ascomycota</taxon>
        <taxon>Saccharomycotina</taxon>
        <taxon>Saccharomycetes</taxon>
        <taxon>Saccharomycetales</taxon>
        <taxon>Saccharomycetaceae</taxon>
        <taxon>Naumovozyma</taxon>
    </lineage>
</organism>
<evidence type="ECO:0000256" key="11">
    <source>
        <dbReference type="ARBA" id="ARBA00023187"/>
    </source>
</evidence>
<evidence type="ECO:0000256" key="15">
    <source>
        <dbReference type="SAM" id="MobiDB-lite"/>
    </source>
</evidence>
<keyword evidence="9 13" id="KW-0862">Zinc</keyword>
<dbReference type="PANTHER" id="PTHR12930:SF0">
    <property type="entry name" value="RING FINGER PROTEIN 113B"/>
    <property type="match status" value="1"/>
</dbReference>
<dbReference type="PROSITE" id="PS50103">
    <property type="entry name" value="ZF_C3H1"/>
    <property type="match status" value="1"/>
</dbReference>
<dbReference type="HOGENOM" id="CLU_050460_3_0_1"/>
<dbReference type="eggNOG" id="KOG1813">
    <property type="taxonomic scope" value="Eukaryota"/>
</dbReference>
<evidence type="ECO:0000256" key="2">
    <source>
        <dbReference type="ARBA" id="ARBA00004123"/>
    </source>
</evidence>
<dbReference type="PROSITE" id="PS50089">
    <property type="entry name" value="ZF_RING_2"/>
    <property type="match status" value="1"/>
</dbReference>
<dbReference type="AlphaFoldDB" id="G0WGY6"/>
<dbReference type="KEGG" id="ndi:NDAI_0J01720"/>
<keyword evidence="5 14" id="KW-0507">mRNA processing</keyword>
<dbReference type="RefSeq" id="XP_003672307.1">
    <property type="nucleotide sequence ID" value="XM_003672259.1"/>
</dbReference>
<dbReference type="SUPFAM" id="SSF57850">
    <property type="entry name" value="RING/U-box"/>
    <property type="match status" value="1"/>
</dbReference>
<evidence type="ECO:0000256" key="12">
    <source>
        <dbReference type="ARBA" id="ARBA00023242"/>
    </source>
</evidence>
<dbReference type="GO" id="GO:0000974">
    <property type="term" value="C:Prp19 complex"/>
    <property type="evidence" value="ECO:0007669"/>
    <property type="project" value="EnsemblFungi"/>
</dbReference>
<dbReference type="SUPFAM" id="SSF90229">
    <property type="entry name" value="CCCH zinc finger"/>
    <property type="match status" value="1"/>
</dbReference>
<dbReference type="OMA" id="TIIREWE"/>
<gene>
    <name evidence="18" type="primary">NDAI0J01720</name>
    <name evidence="18" type="ordered locus">NDAI_0J01720</name>
</gene>
<dbReference type="GO" id="GO:0034247">
    <property type="term" value="P:snoRNA splicing"/>
    <property type="evidence" value="ECO:0007669"/>
    <property type="project" value="EnsemblFungi"/>
</dbReference>
<dbReference type="Pfam" id="PF00642">
    <property type="entry name" value="zf-CCCH"/>
    <property type="match status" value="1"/>
</dbReference>
<dbReference type="PANTHER" id="PTHR12930">
    <property type="entry name" value="ZINC FINGER PROTEIN 183"/>
    <property type="match status" value="1"/>
</dbReference>
<dbReference type="Proteomes" id="UP000000689">
    <property type="component" value="Chromosome 10"/>
</dbReference>
<dbReference type="Pfam" id="PF13920">
    <property type="entry name" value="zf-C3HC4_3"/>
    <property type="match status" value="1"/>
</dbReference>
<evidence type="ECO:0000256" key="13">
    <source>
        <dbReference type="PROSITE-ProRule" id="PRU00723"/>
    </source>
</evidence>
<dbReference type="GeneID" id="11494323"/>
<keyword evidence="12 14" id="KW-0539">Nucleus</keyword>
<dbReference type="OrthoDB" id="25761at2759"/>
<dbReference type="STRING" id="1071378.G0WGY6"/>
<dbReference type="GO" id="GO:0000349">
    <property type="term" value="P:generation of catalytic spliceosome for first transesterification step"/>
    <property type="evidence" value="ECO:0007669"/>
    <property type="project" value="EnsemblFungi"/>
</dbReference>
<feature type="compositionally biased region" description="Basic and acidic residues" evidence="15">
    <location>
        <begin position="81"/>
        <end position="91"/>
    </location>
</feature>
<evidence type="ECO:0000259" key="16">
    <source>
        <dbReference type="PROSITE" id="PS50089"/>
    </source>
</evidence>
<dbReference type="EMBL" id="HE580276">
    <property type="protein sequence ID" value="CCD27064.1"/>
    <property type="molecule type" value="Genomic_DNA"/>
</dbReference>
<comment type="similarity">
    <text evidence="3 14">Belongs to the CWC24 family.</text>
</comment>
<feature type="domain" description="RING-type" evidence="16">
    <location>
        <begin position="194"/>
        <end position="234"/>
    </location>
</feature>
<keyword evidence="11 14" id="KW-0508">mRNA splicing</keyword>
<evidence type="ECO:0000256" key="3">
    <source>
        <dbReference type="ARBA" id="ARBA00009161"/>
    </source>
</evidence>
<dbReference type="InterPro" id="IPR036855">
    <property type="entry name" value="Znf_CCCH_sf"/>
</dbReference>
<comment type="subcellular location">
    <subcellularLocation>
        <location evidence="2 14">Nucleus</location>
    </subcellularLocation>
</comment>
<keyword evidence="7 14" id="KW-0747">Spliceosome</keyword>
<keyword evidence="8 13" id="KW-0863">Zinc-finger</keyword>
<evidence type="ECO:0000256" key="14">
    <source>
        <dbReference type="RuleBase" id="RU367110"/>
    </source>
</evidence>
<protein>
    <recommendedName>
        <fullName evidence="4 14">Pre-mRNA-splicing factor CWC24</fullName>
    </recommendedName>
</protein>
<dbReference type="FunFam" id="4.10.1000.10:FF:000041">
    <property type="entry name" value="Pre-mRNA-splicing factor CWC24"/>
    <property type="match status" value="1"/>
</dbReference>
<evidence type="ECO:0000256" key="6">
    <source>
        <dbReference type="ARBA" id="ARBA00022723"/>
    </source>
</evidence>
<dbReference type="InterPro" id="IPR013083">
    <property type="entry name" value="Znf_RING/FYVE/PHD"/>
</dbReference>
<dbReference type="Gene3D" id="4.10.1000.10">
    <property type="entry name" value="Zinc finger, CCCH-type"/>
    <property type="match status" value="1"/>
</dbReference>
<feature type="zinc finger region" description="C3H1-type" evidence="13">
    <location>
        <begin position="135"/>
        <end position="163"/>
    </location>
</feature>
<evidence type="ECO:0000256" key="4">
    <source>
        <dbReference type="ARBA" id="ARBA00020647"/>
    </source>
</evidence>
<comment type="subunit">
    <text evidence="14">Associated with the spliceosome.</text>
</comment>